<organism evidence="4">
    <name type="scientific">Timema poppense</name>
    <name type="common">Walking stick</name>
    <dbReference type="NCBI Taxonomy" id="170557"/>
    <lineage>
        <taxon>Eukaryota</taxon>
        <taxon>Metazoa</taxon>
        <taxon>Ecdysozoa</taxon>
        <taxon>Arthropoda</taxon>
        <taxon>Hexapoda</taxon>
        <taxon>Insecta</taxon>
        <taxon>Pterygota</taxon>
        <taxon>Neoptera</taxon>
        <taxon>Polyneoptera</taxon>
        <taxon>Phasmatodea</taxon>
        <taxon>Timematodea</taxon>
        <taxon>Timematoidea</taxon>
        <taxon>Timematidae</taxon>
        <taxon>Timema</taxon>
    </lineage>
</organism>
<dbReference type="InterPro" id="IPR035963">
    <property type="entry name" value="FERM_2"/>
</dbReference>
<evidence type="ECO:0000313" key="4">
    <source>
        <dbReference type="EMBL" id="CAD7403850.1"/>
    </source>
</evidence>
<dbReference type="PROSITE" id="PS50057">
    <property type="entry name" value="FERM_3"/>
    <property type="match status" value="1"/>
</dbReference>
<dbReference type="InterPro" id="IPR011993">
    <property type="entry name" value="PH-like_dom_sf"/>
</dbReference>
<dbReference type="InterPro" id="IPR051835">
    <property type="entry name" value="RAC1-GEF"/>
</dbReference>
<dbReference type="EMBL" id="OD001994">
    <property type="protein sequence ID" value="CAD7403850.1"/>
    <property type="molecule type" value="Genomic_DNA"/>
</dbReference>
<dbReference type="SUPFAM" id="SSF50729">
    <property type="entry name" value="PH domain-like"/>
    <property type="match status" value="1"/>
</dbReference>
<dbReference type="PANTHER" id="PTHR45858:SF5">
    <property type="entry name" value="MOESIN_EZRIN_RADIXIN HOMOLOG 1"/>
    <property type="match status" value="1"/>
</dbReference>
<proteinExistence type="predicted"/>
<sequence>MIKLLEIFIGEVDEVRGAHATRCGAKSNDPLNPPTDGSAGHGLSLYQSLSPAKAVGRVLFEQVCKQLHLLEADYFGLEYQDSNNIKCINQDACVLQYWLDLEKPLSRQVGLTLVDTLLRFCVKFYTPDPAQLEEEFTRYLYCLQIKRDLAQGLLQCNDNTSALMASYIVQAECGDHVVEDYPDHTYLSSYKFVPNQDHELERRIMENHKKHAGQSPAEADLNLLETSRRCELYGMKMHAAKKGEMFCKQETSHRKKEVPLKCKEVPYRVYFLPIVVYAAETCILNVRETRKGEAMGMKFTDIPMYHLKELTLAEYADKQVGFILFGLLVTRRSGLSLDQDHEGVPLNLAVAHMGIVVFQNYTKINTFSWAKIRKISFKRKRFLIKLHPEGYGYYKDTVEFFFEGRNECKNFWKKCVENHGFFRCSAVKHVPRQKTRVLSRGSSFRYSGRTQKQIVEFVRENYVTRQTFQRSQSFRHSSSVHSSVANVGTSLSAHPLLPLGENAVDKPLDIAG</sequence>
<dbReference type="GO" id="GO:0005085">
    <property type="term" value="F:guanyl-nucleotide exchange factor activity"/>
    <property type="evidence" value="ECO:0007669"/>
    <property type="project" value="TreeGrafter"/>
</dbReference>
<dbReference type="GO" id="GO:0009887">
    <property type="term" value="P:animal organ morphogenesis"/>
    <property type="evidence" value="ECO:0007669"/>
    <property type="project" value="UniProtKB-ARBA"/>
</dbReference>
<feature type="domain" description="FERM" evidence="3">
    <location>
        <begin position="33"/>
        <end position="426"/>
    </location>
</feature>
<dbReference type="InterPro" id="IPR018979">
    <property type="entry name" value="FERM_N"/>
</dbReference>
<dbReference type="InterPro" id="IPR019747">
    <property type="entry name" value="FERM_CS"/>
</dbReference>
<reference evidence="4" key="1">
    <citation type="submission" date="2020-11" db="EMBL/GenBank/DDBJ databases">
        <authorList>
            <person name="Tran Van P."/>
        </authorList>
    </citation>
    <scope>NUCLEOTIDE SEQUENCE</scope>
</reference>
<dbReference type="SMART" id="SM01195">
    <property type="entry name" value="FA"/>
    <property type="match status" value="1"/>
</dbReference>
<dbReference type="PRINTS" id="PR00935">
    <property type="entry name" value="BAND41"/>
</dbReference>
<protein>
    <recommendedName>
        <fullName evidence="3">FERM domain-containing protein</fullName>
    </recommendedName>
</protein>
<comment type="subcellular location">
    <subcellularLocation>
        <location evidence="1">Cell junction</location>
    </subcellularLocation>
</comment>
<name>A0A7R9CYI4_TIMPO</name>
<dbReference type="InterPro" id="IPR000299">
    <property type="entry name" value="FERM_domain"/>
</dbReference>
<dbReference type="PROSITE" id="PS00660">
    <property type="entry name" value="FERM_1"/>
    <property type="match status" value="1"/>
</dbReference>
<dbReference type="InterPro" id="IPR014352">
    <property type="entry name" value="FERM/acyl-CoA-bd_prot_sf"/>
</dbReference>
<dbReference type="SMART" id="SM01196">
    <property type="entry name" value="FERM_C"/>
    <property type="match status" value="1"/>
</dbReference>
<dbReference type="SMART" id="SM00295">
    <property type="entry name" value="B41"/>
    <property type="match status" value="1"/>
</dbReference>
<dbReference type="CDD" id="cd14473">
    <property type="entry name" value="FERM_B-lobe"/>
    <property type="match status" value="1"/>
</dbReference>
<dbReference type="GO" id="GO:0030182">
    <property type="term" value="P:neuron differentiation"/>
    <property type="evidence" value="ECO:0007669"/>
    <property type="project" value="UniProtKB-ARBA"/>
</dbReference>
<dbReference type="InterPro" id="IPR018980">
    <property type="entry name" value="FERM_PH-like_C"/>
</dbReference>
<evidence type="ECO:0000259" key="3">
    <source>
        <dbReference type="PROSITE" id="PS50057"/>
    </source>
</evidence>
<dbReference type="InterPro" id="IPR019748">
    <property type="entry name" value="FERM_central"/>
</dbReference>
<dbReference type="Pfam" id="PF00373">
    <property type="entry name" value="FERM_M"/>
    <property type="match status" value="1"/>
</dbReference>
<dbReference type="AlphaFoldDB" id="A0A7R9CYI4"/>
<dbReference type="FunFam" id="2.30.29.30:FF:000002">
    <property type="entry name" value="Band 4.1-like protein 5 isoform 1"/>
    <property type="match status" value="1"/>
</dbReference>
<dbReference type="Gene3D" id="3.10.20.90">
    <property type="entry name" value="Phosphatidylinositol 3-kinase Catalytic Subunit, Chain A, domain 1"/>
    <property type="match status" value="1"/>
</dbReference>
<dbReference type="Pfam" id="PF08736">
    <property type="entry name" value="FA"/>
    <property type="match status" value="1"/>
</dbReference>
<accession>A0A7R9CYI4</accession>
<dbReference type="PANTHER" id="PTHR45858">
    <property type="entry name" value="FERM DOMAIN CONTAINING PROTEIN"/>
    <property type="match status" value="1"/>
</dbReference>
<dbReference type="InterPro" id="IPR014847">
    <property type="entry name" value="FA"/>
</dbReference>
<dbReference type="InterPro" id="IPR041788">
    <property type="entry name" value="FARP1/FARP2/FRMD7_FERM_C"/>
</dbReference>
<dbReference type="Pfam" id="PF09379">
    <property type="entry name" value="FERM_N"/>
    <property type="match status" value="1"/>
</dbReference>
<dbReference type="GO" id="GO:0070161">
    <property type="term" value="C:anchoring junction"/>
    <property type="evidence" value="ECO:0007669"/>
    <property type="project" value="UniProtKB-SubCell"/>
</dbReference>
<dbReference type="CDD" id="cd13193">
    <property type="entry name" value="FERM_C_FARP1-like"/>
    <property type="match status" value="1"/>
</dbReference>
<dbReference type="InterPro" id="IPR029071">
    <property type="entry name" value="Ubiquitin-like_domsf"/>
</dbReference>
<gene>
    <name evidence="4" type="ORF">TPSB3V08_LOCUS4235</name>
</gene>
<dbReference type="FunFam" id="1.20.80.10:FF:000005">
    <property type="entry name" value="FERM, RhoGEF and pleckstrin domain-containing protein 1"/>
    <property type="match status" value="1"/>
</dbReference>
<dbReference type="Gene3D" id="1.20.80.10">
    <property type="match status" value="1"/>
</dbReference>
<evidence type="ECO:0000256" key="1">
    <source>
        <dbReference type="ARBA" id="ARBA00004282"/>
    </source>
</evidence>
<dbReference type="SUPFAM" id="SSF47031">
    <property type="entry name" value="Second domain of FERM"/>
    <property type="match status" value="1"/>
</dbReference>
<dbReference type="SUPFAM" id="SSF54236">
    <property type="entry name" value="Ubiquitin-like"/>
    <property type="match status" value="1"/>
</dbReference>
<evidence type="ECO:0000256" key="2">
    <source>
        <dbReference type="ARBA" id="ARBA00022949"/>
    </source>
</evidence>
<dbReference type="InterPro" id="IPR019749">
    <property type="entry name" value="Band_41_domain"/>
</dbReference>
<dbReference type="GO" id="GO:0071944">
    <property type="term" value="C:cell periphery"/>
    <property type="evidence" value="ECO:0007669"/>
    <property type="project" value="UniProtKB-ARBA"/>
</dbReference>
<dbReference type="Gene3D" id="2.30.29.30">
    <property type="entry name" value="Pleckstrin-homology domain (PH domain)/Phosphotyrosine-binding domain (PTB)"/>
    <property type="match status" value="1"/>
</dbReference>
<keyword evidence="2" id="KW-0965">Cell junction</keyword>
<dbReference type="Pfam" id="PF09380">
    <property type="entry name" value="FERM_C"/>
    <property type="match status" value="1"/>
</dbReference>